<name>A0AAV4WSK3_CAEEX</name>
<dbReference type="AlphaFoldDB" id="A0AAV4WSK3"/>
<protein>
    <submittedName>
        <fullName evidence="1">Uncharacterized protein</fullName>
    </submittedName>
</protein>
<organism evidence="1 2">
    <name type="scientific">Caerostris extrusa</name>
    <name type="common">Bark spider</name>
    <name type="synonym">Caerostris bankana</name>
    <dbReference type="NCBI Taxonomy" id="172846"/>
    <lineage>
        <taxon>Eukaryota</taxon>
        <taxon>Metazoa</taxon>
        <taxon>Ecdysozoa</taxon>
        <taxon>Arthropoda</taxon>
        <taxon>Chelicerata</taxon>
        <taxon>Arachnida</taxon>
        <taxon>Araneae</taxon>
        <taxon>Araneomorphae</taxon>
        <taxon>Entelegynae</taxon>
        <taxon>Araneoidea</taxon>
        <taxon>Araneidae</taxon>
        <taxon>Caerostris</taxon>
    </lineage>
</organism>
<evidence type="ECO:0000313" key="2">
    <source>
        <dbReference type="Proteomes" id="UP001054945"/>
    </source>
</evidence>
<proteinExistence type="predicted"/>
<accession>A0AAV4WSK3</accession>
<dbReference type="EMBL" id="BPLR01016709">
    <property type="protein sequence ID" value="GIY85896.1"/>
    <property type="molecule type" value="Genomic_DNA"/>
</dbReference>
<reference evidence="1 2" key="1">
    <citation type="submission" date="2021-06" db="EMBL/GenBank/DDBJ databases">
        <title>Caerostris extrusa draft genome.</title>
        <authorList>
            <person name="Kono N."/>
            <person name="Arakawa K."/>
        </authorList>
    </citation>
    <scope>NUCLEOTIDE SEQUENCE [LARGE SCALE GENOMIC DNA]</scope>
</reference>
<gene>
    <name evidence="1" type="ORF">CEXT_36721</name>
</gene>
<comment type="caution">
    <text evidence="1">The sequence shown here is derived from an EMBL/GenBank/DDBJ whole genome shotgun (WGS) entry which is preliminary data.</text>
</comment>
<dbReference type="Proteomes" id="UP001054945">
    <property type="component" value="Unassembled WGS sequence"/>
</dbReference>
<keyword evidence="2" id="KW-1185">Reference proteome</keyword>
<sequence>MSGGFARSEKNITKVSSHILKEPVKYRDLNPINNAREAPAEIFCCLNGLLQILEELSSASEERSFLLPDLPP</sequence>
<evidence type="ECO:0000313" key="1">
    <source>
        <dbReference type="EMBL" id="GIY85896.1"/>
    </source>
</evidence>